<dbReference type="InterPro" id="IPR006384">
    <property type="entry name" value="HAD_hydro_PyrdxlP_Pase-like"/>
</dbReference>
<dbReference type="EMBL" id="CM007651">
    <property type="protein sequence ID" value="ONI33271.1"/>
    <property type="molecule type" value="Genomic_DNA"/>
</dbReference>
<reference evidence="7 8" key="1">
    <citation type="journal article" date="2013" name="Nat. Genet.">
        <title>The high-quality draft genome of peach (Prunus persica) identifies unique patterns of genetic diversity, domestication and genome evolution.</title>
        <authorList>
            <consortium name="International Peach Genome Initiative"/>
            <person name="Verde I."/>
            <person name="Abbott A.G."/>
            <person name="Scalabrin S."/>
            <person name="Jung S."/>
            <person name="Shu S."/>
            <person name="Marroni F."/>
            <person name="Zhebentyayeva T."/>
            <person name="Dettori M.T."/>
            <person name="Grimwood J."/>
            <person name="Cattonaro F."/>
            <person name="Zuccolo A."/>
            <person name="Rossini L."/>
            <person name="Jenkins J."/>
            <person name="Vendramin E."/>
            <person name="Meisel L.A."/>
            <person name="Decroocq V."/>
            <person name="Sosinski B."/>
            <person name="Prochnik S."/>
            <person name="Mitros T."/>
            <person name="Policriti A."/>
            <person name="Cipriani G."/>
            <person name="Dondini L."/>
            <person name="Ficklin S."/>
            <person name="Goodstein D.M."/>
            <person name="Xuan P."/>
            <person name="Del Fabbro C."/>
            <person name="Aramini V."/>
            <person name="Copetti D."/>
            <person name="Gonzalez S."/>
            <person name="Horner D.S."/>
            <person name="Falchi R."/>
            <person name="Lucas S."/>
            <person name="Mica E."/>
            <person name="Maldonado J."/>
            <person name="Lazzari B."/>
            <person name="Bielenberg D."/>
            <person name="Pirona R."/>
            <person name="Miculan M."/>
            <person name="Barakat A."/>
            <person name="Testolin R."/>
            <person name="Stella A."/>
            <person name="Tartarini S."/>
            <person name="Tonutti P."/>
            <person name="Arus P."/>
            <person name="Orellana A."/>
            <person name="Wells C."/>
            <person name="Main D."/>
            <person name="Vizzotto G."/>
            <person name="Silva H."/>
            <person name="Salamini F."/>
            <person name="Schmutz J."/>
            <person name="Morgante M."/>
            <person name="Rokhsar D.S."/>
        </authorList>
    </citation>
    <scope>NUCLEOTIDE SEQUENCE [LARGE SCALE GENOMIC DNA]</scope>
    <source>
        <strain evidence="8">cv. Nemared</strain>
    </source>
</reference>
<keyword evidence="3" id="KW-0378">Hydrolase</keyword>
<dbReference type="NCBIfam" id="TIGR01489">
    <property type="entry name" value="DKMTPPase-SF"/>
    <property type="match status" value="1"/>
</dbReference>
<name>A0A251RB88_PRUPE</name>
<feature type="binding site" evidence="6">
    <location>
        <position position="9"/>
    </location>
    <ligand>
        <name>Mg(2+)</name>
        <dbReference type="ChEBI" id="CHEBI:18420"/>
    </ligand>
</feature>
<evidence type="ECO:0000313" key="8">
    <source>
        <dbReference type="Proteomes" id="UP000006882"/>
    </source>
</evidence>
<dbReference type="eggNOG" id="KOG3120">
    <property type="taxonomic scope" value="Eukaryota"/>
</dbReference>
<evidence type="ECO:0000256" key="2">
    <source>
        <dbReference type="ARBA" id="ARBA00022723"/>
    </source>
</evidence>
<dbReference type="GO" id="GO:0046872">
    <property type="term" value="F:metal ion binding"/>
    <property type="evidence" value="ECO:0007669"/>
    <property type="project" value="UniProtKB-KW"/>
</dbReference>
<dbReference type="InterPro" id="IPR023214">
    <property type="entry name" value="HAD_sf"/>
</dbReference>
<feature type="binding site" evidence="6">
    <location>
        <position position="11"/>
    </location>
    <ligand>
        <name>Mg(2+)</name>
        <dbReference type="ChEBI" id="CHEBI:18420"/>
    </ligand>
</feature>
<evidence type="ECO:0000313" key="7">
    <source>
        <dbReference type="EMBL" id="ONI33271.1"/>
    </source>
</evidence>
<dbReference type="Pfam" id="PF06888">
    <property type="entry name" value="Put_Phosphatase"/>
    <property type="match status" value="1"/>
</dbReference>
<evidence type="ECO:0000256" key="4">
    <source>
        <dbReference type="ARBA" id="ARBA00022842"/>
    </source>
</evidence>
<dbReference type="AlphaFoldDB" id="A0A251RB88"/>
<gene>
    <name evidence="7" type="ORF">PRUPE_1G413800</name>
</gene>
<dbReference type="Proteomes" id="UP000006882">
    <property type="component" value="Chromosome G1"/>
</dbReference>
<evidence type="ECO:0000256" key="5">
    <source>
        <dbReference type="PIRSR" id="PIRSR031051-1"/>
    </source>
</evidence>
<dbReference type="SUPFAM" id="SSF56784">
    <property type="entry name" value="HAD-like"/>
    <property type="match status" value="1"/>
</dbReference>
<dbReference type="SMR" id="A0A251RB88"/>
<evidence type="ECO:0000256" key="1">
    <source>
        <dbReference type="ARBA" id="ARBA00001946"/>
    </source>
</evidence>
<proteinExistence type="predicted"/>
<feature type="binding site" evidence="6">
    <location>
        <position position="180"/>
    </location>
    <ligand>
        <name>Mg(2+)</name>
        <dbReference type="ChEBI" id="CHEBI:18420"/>
    </ligand>
</feature>
<accession>A0A251RB88</accession>
<feature type="active site" description="Nucleophile" evidence="5">
    <location>
        <position position="9"/>
    </location>
</feature>
<dbReference type="GO" id="GO:0016791">
    <property type="term" value="F:phosphatase activity"/>
    <property type="evidence" value="ECO:0000318"/>
    <property type="project" value="GO_Central"/>
</dbReference>
<dbReference type="Gramene" id="ONI33271">
    <property type="protein sequence ID" value="ONI33271"/>
    <property type="gene ID" value="PRUPE_1G413800"/>
</dbReference>
<dbReference type="PIRSF" id="PIRSF031051">
    <property type="entry name" value="PyrdxlP_Pase_PHOSPHO2"/>
    <property type="match status" value="1"/>
</dbReference>
<comment type="cofactor">
    <cofactor evidence="1 6">
        <name>Mg(2+)</name>
        <dbReference type="ChEBI" id="CHEBI:18420"/>
    </cofactor>
</comment>
<dbReference type="NCBIfam" id="TIGR01488">
    <property type="entry name" value="HAD-SF-IB"/>
    <property type="match status" value="1"/>
</dbReference>
<dbReference type="PANTHER" id="PTHR20889:SF22">
    <property type="entry name" value="INORGANIC PYROPHOSPHATASE 2"/>
    <property type="match status" value="1"/>
</dbReference>
<organism evidence="7 8">
    <name type="scientific">Prunus persica</name>
    <name type="common">Peach</name>
    <name type="synonym">Amygdalus persica</name>
    <dbReference type="NCBI Taxonomy" id="3760"/>
    <lineage>
        <taxon>Eukaryota</taxon>
        <taxon>Viridiplantae</taxon>
        <taxon>Streptophyta</taxon>
        <taxon>Embryophyta</taxon>
        <taxon>Tracheophyta</taxon>
        <taxon>Spermatophyta</taxon>
        <taxon>Magnoliopsida</taxon>
        <taxon>eudicotyledons</taxon>
        <taxon>Gunneridae</taxon>
        <taxon>Pentapetalae</taxon>
        <taxon>rosids</taxon>
        <taxon>fabids</taxon>
        <taxon>Rosales</taxon>
        <taxon>Rosaceae</taxon>
        <taxon>Amygdaloideae</taxon>
        <taxon>Amygdaleae</taxon>
        <taxon>Prunus</taxon>
    </lineage>
</organism>
<protein>
    <submittedName>
        <fullName evidence="7">Uncharacterized protein</fullName>
    </submittedName>
</protein>
<keyword evidence="8" id="KW-1185">Reference proteome</keyword>
<dbReference type="InterPro" id="IPR036412">
    <property type="entry name" value="HAD-like_sf"/>
</dbReference>
<evidence type="ECO:0000256" key="3">
    <source>
        <dbReference type="ARBA" id="ARBA00022801"/>
    </source>
</evidence>
<dbReference type="Gene3D" id="3.40.50.1000">
    <property type="entry name" value="HAD superfamily/HAD-like"/>
    <property type="match status" value="1"/>
</dbReference>
<dbReference type="InterPro" id="IPR016965">
    <property type="entry name" value="Pase_PHOSPHO-typ"/>
</dbReference>
<feature type="active site" description="Proton donor" evidence="5">
    <location>
        <position position="11"/>
    </location>
</feature>
<dbReference type="OrthoDB" id="10267182at2759"/>
<evidence type="ECO:0000256" key="6">
    <source>
        <dbReference type="PIRSR" id="PIRSR031051-3"/>
    </source>
</evidence>
<keyword evidence="4 6" id="KW-0460">Magnesium</keyword>
<dbReference type="PANTHER" id="PTHR20889">
    <property type="entry name" value="PHOSPHATASE, ORPHAN 1, 2"/>
    <property type="match status" value="1"/>
</dbReference>
<sequence length="283" mass="31824">MAGLVVVFDFDKTIIDWDSDNWVVEELGVKDLFTQLLPTMPWNSLMDRMMRELHSRGMTIEDIAECLKKIPLHPNIASAIKSAHAFGCDLRVLSAANEFFIDTILKHHGLMDCFSEINTNPSIIDEQGRLRIFPYHDFHSSSHGCTICPPSMCKGLIMEKIQASVAADGKKHKQFIYVGDGAPDFCAGLKLEEGDFLMPRRDFPIWDLISANPLFTKAKIYEWNECDELGAVLLNTVNAFFTENKSRSTDQLVPVDCKSQNSSTCLTAHEAFQNALPVPLPRQ</sequence>
<dbReference type="STRING" id="3760.A0A251RB88"/>
<keyword evidence="2 6" id="KW-0479">Metal-binding</keyword>